<name>A0AAE0S9P6_9BIVA</name>
<gene>
    <name evidence="7" type="ORF">CHS0354_032804</name>
</gene>
<keyword evidence="2" id="KW-0732">Signal</keyword>
<protein>
    <recommendedName>
        <fullName evidence="6">Chitin-binding type-2 domain-containing protein</fullName>
    </recommendedName>
</protein>
<keyword evidence="1" id="KW-0147">Chitin-binding</keyword>
<proteinExistence type="predicted"/>
<sequence>MLEAGSHKDCPRVCLYEQLCAICDTLFYGLDATSRAVNCTTLPDGSYEAGCRSFAVCKGGVGTIVDCEPAKVFNNNTGLCDDIHNVSPPCGLAKDCAGKANGRYADVELHCTSYYTCSDEKFLGHNICPAGLVFDEGLVTCNWRDAVPPPCGTKH</sequence>
<evidence type="ECO:0000256" key="4">
    <source>
        <dbReference type="ARBA" id="ARBA00023157"/>
    </source>
</evidence>
<dbReference type="SUPFAM" id="SSF57625">
    <property type="entry name" value="Invertebrate chitin-binding proteins"/>
    <property type="match status" value="2"/>
</dbReference>
<evidence type="ECO:0000313" key="8">
    <source>
        <dbReference type="Proteomes" id="UP001195483"/>
    </source>
</evidence>
<keyword evidence="3" id="KW-0677">Repeat</keyword>
<organism evidence="7 8">
    <name type="scientific">Potamilus streckersoni</name>
    <dbReference type="NCBI Taxonomy" id="2493646"/>
    <lineage>
        <taxon>Eukaryota</taxon>
        <taxon>Metazoa</taxon>
        <taxon>Spiralia</taxon>
        <taxon>Lophotrochozoa</taxon>
        <taxon>Mollusca</taxon>
        <taxon>Bivalvia</taxon>
        <taxon>Autobranchia</taxon>
        <taxon>Heteroconchia</taxon>
        <taxon>Palaeoheterodonta</taxon>
        <taxon>Unionida</taxon>
        <taxon>Unionoidea</taxon>
        <taxon>Unionidae</taxon>
        <taxon>Ambleminae</taxon>
        <taxon>Lampsilini</taxon>
        <taxon>Potamilus</taxon>
    </lineage>
</organism>
<dbReference type="EMBL" id="JAEAOA010001935">
    <property type="protein sequence ID" value="KAK3587603.1"/>
    <property type="molecule type" value="Genomic_DNA"/>
</dbReference>
<evidence type="ECO:0000256" key="2">
    <source>
        <dbReference type="ARBA" id="ARBA00022729"/>
    </source>
</evidence>
<reference evidence="7" key="2">
    <citation type="journal article" date="2021" name="Genome Biol. Evol.">
        <title>Developing a high-quality reference genome for a parasitic bivalve with doubly uniparental inheritance (Bivalvia: Unionida).</title>
        <authorList>
            <person name="Smith C.H."/>
        </authorList>
    </citation>
    <scope>NUCLEOTIDE SEQUENCE</scope>
    <source>
        <strain evidence="7">CHS0354</strain>
        <tissue evidence="7">Mantle</tissue>
    </source>
</reference>
<reference evidence="7" key="1">
    <citation type="journal article" date="2021" name="Genome Biol. Evol.">
        <title>A High-Quality Reference Genome for a Parasitic Bivalve with Doubly Uniparental Inheritance (Bivalvia: Unionida).</title>
        <authorList>
            <person name="Smith C.H."/>
        </authorList>
    </citation>
    <scope>NUCLEOTIDE SEQUENCE</scope>
    <source>
        <strain evidence="7">CHS0354</strain>
    </source>
</reference>
<dbReference type="Gene3D" id="2.170.140.10">
    <property type="entry name" value="Chitin binding domain"/>
    <property type="match status" value="2"/>
</dbReference>
<dbReference type="GO" id="GO:0005576">
    <property type="term" value="C:extracellular region"/>
    <property type="evidence" value="ECO:0007669"/>
    <property type="project" value="InterPro"/>
</dbReference>
<dbReference type="InterPro" id="IPR051940">
    <property type="entry name" value="Chitin_bind-dev_reg"/>
</dbReference>
<reference evidence="7" key="3">
    <citation type="submission" date="2023-05" db="EMBL/GenBank/DDBJ databases">
        <authorList>
            <person name="Smith C.H."/>
        </authorList>
    </citation>
    <scope>NUCLEOTIDE SEQUENCE</scope>
    <source>
        <strain evidence="7">CHS0354</strain>
        <tissue evidence="7">Mantle</tissue>
    </source>
</reference>
<dbReference type="PROSITE" id="PS50940">
    <property type="entry name" value="CHIT_BIND_II"/>
    <property type="match status" value="2"/>
</dbReference>
<accession>A0AAE0S9P6</accession>
<dbReference type="SMART" id="SM00494">
    <property type="entry name" value="ChtBD2"/>
    <property type="match status" value="2"/>
</dbReference>
<keyword evidence="4" id="KW-1015">Disulfide bond</keyword>
<dbReference type="InterPro" id="IPR036508">
    <property type="entry name" value="Chitin-bd_dom_sf"/>
</dbReference>
<dbReference type="Proteomes" id="UP001195483">
    <property type="component" value="Unassembled WGS sequence"/>
</dbReference>
<evidence type="ECO:0000259" key="6">
    <source>
        <dbReference type="PROSITE" id="PS50940"/>
    </source>
</evidence>
<keyword evidence="8" id="KW-1185">Reference proteome</keyword>
<dbReference type="PANTHER" id="PTHR23301:SF0">
    <property type="entry name" value="CHITIN-BINDING TYPE-2 DOMAIN-CONTAINING PROTEIN-RELATED"/>
    <property type="match status" value="1"/>
</dbReference>
<dbReference type="AlphaFoldDB" id="A0AAE0S9P6"/>
<dbReference type="PANTHER" id="PTHR23301">
    <property type="entry name" value="CHITIN BINDING PERITROPHIN-A"/>
    <property type="match status" value="1"/>
</dbReference>
<feature type="domain" description="Chitin-binding type-2" evidence="6">
    <location>
        <begin position="93"/>
        <end position="153"/>
    </location>
</feature>
<keyword evidence="5" id="KW-0325">Glycoprotein</keyword>
<dbReference type="GO" id="GO:0008061">
    <property type="term" value="F:chitin binding"/>
    <property type="evidence" value="ECO:0007669"/>
    <property type="project" value="UniProtKB-KW"/>
</dbReference>
<dbReference type="Pfam" id="PF01607">
    <property type="entry name" value="CBM_14"/>
    <property type="match status" value="2"/>
</dbReference>
<evidence type="ECO:0000256" key="1">
    <source>
        <dbReference type="ARBA" id="ARBA00022669"/>
    </source>
</evidence>
<evidence type="ECO:0000256" key="5">
    <source>
        <dbReference type="ARBA" id="ARBA00023180"/>
    </source>
</evidence>
<evidence type="ECO:0000313" key="7">
    <source>
        <dbReference type="EMBL" id="KAK3587603.1"/>
    </source>
</evidence>
<feature type="domain" description="Chitin-binding type-2" evidence="6">
    <location>
        <begin position="36"/>
        <end position="92"/>
    </location>
</feature>
<evidence type="ECO:0000256" key="3">
    <source>
        <dbReference type="ARBA" id="ARBA00022737"/>
    </source>
</evidence>
<dbReference type="InterPro" id="IPR002557">
    <property type="entry name" value="Chitin-bd_dom"/>
</dbReference>
<comment type="caution">
    <text evidence="7">The sequence shown here is derived from an EMBL/GenBank/DDBJ whole genome shotgun (WGS) entry which is preliminary data.</text>
</comment>